<dbReference type="CDD" id="cd07153">
    <property type="entry name" value="Fur_like"/>
    <property type="match status" value="1"/>
</dbReference>
<name>A0ABZ2YAJ6_9BACT</name>
<organism evidence="7 8">
    <name type="scientific">Thermatribacter velox</name>
    <dbReference type="NCBI Taxonomy" id="3039681"/>
    <lineage>
        <taxon>Bacteria</taxon>
        <taxon>Pseudomonadati</taxon>
        <taxon>Atribacterota</taxon>
        <taxon>Atribacteria</taxon>
        <taxon>Atribacterales</taxon>
        <taxon>Thermatribacteraceae</taxon>
        <taxon>Thermatribacter</taxon>
    </lineage>
</organism>
<keyword evidence="4" id="KW-0805">Transcription regulation</keyword>
<evidence type="ECO:0000256" key="4">
    <source>
        <dbReference type="ARBA" id="ARBA00023015"/>
    </source>
</evidence>
<evidence type="ECO:0000256" key="2">
    <source>
        <dbReference type="ARBA" id="ARBA00022491"/>
    </source>
</evidence>
<dbReference type="InterPro" id="IPR036390">
    <property type="entry name" value="WH_DNA-bd_sf"/>
</dbReference>
<keyword evidence="6" id="KW-0804">Transcription</keyword>
<dbReference type="PANTHER" id="PTHR33202">
    <property type="entry name" value="ZINC UPTAKE REGULATION PROTEIN"/>
    <property type="match status" value="1"/>
</dbReference>
<reference evidence="7 8" key="1">
    <citation type="submission" date="2023-03" db="EMBL/GenBank/DDBJ databases">
        <title>Novel Species.</title>
        <authorList>
            <person name="Ma S."/>
        </authorList>
    </citation>
    <scope>NUCLEOTIDE SEQUENCE [LARGE SCALE GENOMIC DNA]</scope>
    <source>
        <strain evidence="7 8">B11</strain>
    </source>
</reference>
<keyword evidence="5" id="KW-0238">DNA-binding</keyword>
<dbReference type="SUPFAM" id="SSF46785">
    <property type="entry name" value="Winged helix' DNA-binding domain"/>
    <property type="match status" value="1"/>
</dbReference>
<dbReference type="Proteomes" id="UP001461341">
    <property type="component" value="Chromosome"/>
</dbReference>
<dbReference type="InterPro" id="IPR043135">
    <property type="entry name" value="Fur_C"/>
</dbReference>
<comment type="similarity">
    <text evidence="1">Belongs to the Fur family.</text>
</comment>
<gene>
    <name evidence="7" type="ORF">QBE54_09700</name>
</gene>
<proteinExistence type="inferred from homology"/>
<dbReference type="InterPro" id="IPR002481">
    <property type="entry name" value="FUR"/>
</dbReference>
<dbReference type="Pfam" id="PF01475">
    <property type="entry name" value="FUR"/>
    <property type="match status" value="1"/>
</dbReference>
<evidence type="ECO:0000256" key="1">
    <source>
        <dbReference type="ARBA" id="ARBA00007957"/>
    </source>
</evidence>
<evidence type="ECO:0000256" key="3">
    <source>
        <dbReference type="ARBA" id="ARBA00022833"/>
    </source>
</evidence>
<evidence type="ECO:0000256" key="5">
    <source>
        <dbReference type="ARBA" id="ARBA00023125"/>
    </source>
</evidence>
<keyword evidence="3" id="KW-0862">Zinc</keyword>
<keyword evidence="8" id="KW-1185">Reference proteome</keyword>
<dbReference type="EMBL" id="CP121689">
    <property type="protein sequence ID" value="WZL75847.1"/>
    <property type="molecule type" value="Genomic_DNA"/>
</dbReference>
<keyword evidence="2" id="KW-0678">Repressor</keyword>
<dbReference type="Gene3D" id="1.10.10.10">
    <property type="entry name" value="Winged helix-like DNA-binding domain superfamily/Winged helix DNA-binding domain"/>
    <property type="match status" value="1"/>
</dbReference>
<evidence type="ECO:0000313" key="8">
    <source>
        <dbReference type="Proteomes" id="UP001461341"/>
    </source>
</evidence>
<sequence>MVKRKWKEIFHSFDKRPTPSRCAILEVFEEGKRHLSAEEVYEQLRRKNKKVGIATVYRNLDLLSRMGILRRVNFGDGREHYELVQPSETHHHHLVCVNCGRVIDYSELMDEEREFLDRLEKELEKKHNFRIQSHQVYFYGLCKNCQ</sequence>
<evidence type="ECO:0000313" key="7">
    <source>
        <dbReference type="EMBL" id="WZL75847.1"/>
    </source>
</evidence>
<dbReference type="Gene3D" id="3.30.1490.190">
    <property type="match status" value="1"/>
</dbReference>
<evidence type="ECO:0000256" key="6">
    <source>
        <dbReference type="ARBA" id="ARBA00023163"/>
    </source>
</evidence>
<dbReference type="PANTHER" id="PTHR33202:SF7">
    <property type="entry name" value="FERRIC UPTAKE REGULATION PROTEIN"/>
    <property type="match status" value="1"/>
</dbReference>
<protein>
    <submittedName>
        <fullName evidence="7">Transcriptional repressor</fullName>
    </submittedName>
</protein>
<dbReference type="InterPro" id="IPR036388">
    <property type="entry name" value="WH-like_DNA-bd_sf"/>
</dbReference>
<accession>A0ABZ2YAJ6</accession>